<dbReference type="PANTHER" id="PTHR47691">
    <property type="entry name" value="REGULATOR-RELATED"/>
    <property type="match status" value="1"/>
</dbReference>
<keyword evidence="1 2" id="KW-0238">DNA-binding</keyword>
<evidence type="ECO:0000256" key="1">
    <source>
        <dbReference type="ARBA" id="ARBA00023125"/>
    </source>
</evidence>
<dbReference type="Pfam" id="PF25872">
    <property type="entry name" value="HTH_77"/>
    <property type="match status" value="1"/>
</dbReference>
<dbReference type="PANTHER" id="PTHR47691:SF3">
    <property type="entry name" value="HTH-TYPE TRANSCRIPTIONAL REGULATOR RV0890C-RELATED"/>
    <property type="match status" value="1"/>
</dbReference>
<evidence type="ECO:0000313" key="5">
    <source>
        <dbReference type="Proteomes" id="UP001064933"/>
    </source>
</evidence>
<dbReference type="EMBL" id="CP104562">
    <property type="protein sequence ID" value="UXH78269.1"/>
    <property type="molecule type" value="Genomic_DNA"/>
</dbReference>
<dbReference type="Pfam" id="PF00486">
    <property type="entry name" value="Trans_reg_C"/>
    <property type="match status" value="1"/>
</dbReference>
<dbReference type="InterPro" id="IPR001867">
    <property type="entry name" value="OmpR/PhoB-type_DNA-bd"/>
</dbReference>
<dbReference type="InterPro" id="IPR058852">
    <property type="entry name" value="HTH_77"/>
</dbReference>
<keyword evidence="5" id="KW-1185">Reference proteome</keyword>
<dbReference type="SMART" id="SM00862">
    <property type="entry name" value="Trans_reg_C"/>
    <property type="match status" value="1"/>
</dbReference>
<evidence type="ECO:0000313" key="4">
    <source>
        <dbReference type="EMBL" id="UXH78269.1"/>
    </source>
</evidence>
<dbReference type="PROSITE" id="PS51755">
    <property type="entry name" value="OMPR_PHOB"/>
    <property type="match status" value="1"/>
</dbReference>
<dbReference type="CDD" id="cd00383">
    <property type="entry name" value="trans_reg_C"/>
    <property type="match status" value="1"/>
</dbReference>
<name>A0ABY6AYK8_9BURK</name>
<dbReference type="RefSeq" id="WP_261758050.1">
    <property type="nucleotide sequence ID" value="NZ_CP104562.2"/>
</dbReference>
<accession>A0ABY6AYK8</accession>
<sequence length="841" mass="91843">MTSRYRFEGFELDLAERVLLVQGEPVRLGSRQFDLLAVLVAHRGALVSKDALMNAVWPGQVVEENNAAVHVSALRRVLGRGAIETHAGKGYRFALRMDEPDTPPGAEPATGPSITPVALPAAPPVFIGRQHDLQALALRSAQHRLVTVVGAPGLGKSTLALACAHLRRPAFRDGVLWVDLLRDEGPLPVVSAVAMALGLEPGTELTALLAVLRSTDLLLVLDNAEVDAAQAATFCHAVLEGTEQVSLMVTSRKVLRVTGERLFRPPPLSVPAGPCDAQEALEHGAVALFVDHARAQDQGFSLGPHNVAPVIALCRRLDGLPLALQLAAGRLAMFGIDPLSERLNDRFRLLTRGTQAGPQRHRSLRASMDASHELLTDTERLVLRRLEPFEGGFTLDMVVTAVDDCGLDAWAVADALENLVDHSLVTVEAGERPRHRLSENLRAYGQLLQEEAGETDIVRRQHAHTMVQLFERAERAWHLMPDDRWLAEFAPELCNLRAAMDWCLIHDPAAGVTLLARSRELFELLGLADEVRWRHAAFESELPATLPTALRARYCIDHAHLLSTVAPVQAASWFRRAVALSRTANDPALLYLALCRQVVEDGELSLSALGELVAEINTLPEGDWSVRTRLWGLAAQAHLWALEGRGEEAVDALGNSMALATEIGAAAWLKDDLHRLTTVQLMHGQALRMRGIVRHLMACGPESIRGRALICLAVSMLAEGRAAKARVLLTEFIERWQSGSRERFERVAPVFAWLAIEEGRHDNGARLMGYVCRARFDQVESASAWRVLVGKMRHQLDGFRLARLQHEGAAWSEDEAITAALALAPAPIRNAAAADGLVEAT</sequence>
<dbReference type="Proteomes" id="UP001064933">
    <property type="component" value="Chromosome"/>
</dbReference>
<gene>
    <name evidence="4" type="ORF">N4261_25530</name>
</gene>
<feature type="domain" description="OmpR/PhoB-type" evidence="3">
    <location>
        <begin position="2"/>
        <end position="95"/>
    </location>
</feature>
<dbReference type="PRINTS" id="PR00364">
    <property type="entry name" value="DISEASERSIST"/>
</dbReference>
<dbReference type="InterPro" id="IPR027417">
    <property type="entry name" value="P-loop_NTPase"/>
</dbReference>
<dbReference type="Gene3D" id="1.10.10.10">
    <property type="entry name" value="Winged helix-like DNA-binding domain superfamily/Winged helix DNA-binding domain"/>
    <property type="match status" value="1"/>
</dbReference>
<organism evidence="4 5">
    <name type="scientific">Roseateles amylovorans</name>
    <dbReference type="NCBI Taxonomy" id="2978473"/>
    <lineage>
        <taxon>Bacteria</taxon>
        <taxon>Pseudomonadati</taxon>
        <taxon>Pseudomonadota</taxon>
        <taxon>Betaproteobacteria</taxon>
        <taxon>Burkholderiales</taxon>
        <taxon>Sphaerotilaceae</taxon>
        <taxon>Roseateles</taxon>
    </lineage>
</organism>
<dbReference type="SUPFAM" id="SSF52540">
    <property type="entry name" value="P-loop containing nucleoside triphosphate hydrolases"/>
    <property type="match status" value="1"/>
</dbReference>
<dbReference type="SUPFAM" id="SSF46894">
    <property type="entry name" value="C-terminal effector domain of the bipartite response regulators"/>
    <property type="match status" value="1"/>
</dbReference>
<proteinExistence type="predicted"/>
<evidence type="ECO:0000256" key="2">
    <source>
        <dbReference type="PROSITE-ProRule" id="PRU01091"/>
    </source>
</evidence>
<evidence type="ECO:0000259" key="3">
    <source>
        <dbReference type="PROSITE" id="PS51755"/>
    </source>
</evidence>
<reference evidence="4" key="1">
    <citation type="submission" date="2022-10" db="EMBL/GenBank/DDBJ databases">
        <title>Characterization and whole genome sequencing of a new Roseateles species, isolated from fresh water.</title>
        <authorList>
            <person name="Guliayeva D.Y."/>
            <person name="Akhremchuk A.E."/>
            <person name="Sikolenko M.A."/>
            <person name="Valentovich L.N."/>
            <person name="Sidarenka A.V."/>
        </authorList>
    </citation>
    <scope>NUCLEOTIDE SEQUENCE</scope>
    <source>
        <strain evidence="4">BIM B-1768</strain>
    </source>
</reference>
<protein>
    <submittedName>
        <fullName evidence="4">Helix-turn-helix transcriptional regulator</fullName>
    </submittedName>
</protein>
<dbReference type="InterPro" id="IPR036388">
    <property type="entry name" value="WH-like_DNA-bd_sf"/>
</dbReference>
<dbReference type="InterPro" id="IPR016032">
    <property type="entry name" value="Sig_transdc_resp-reg_C-effctor"/>
</dbReference>
<dbReference type="Gene3D" id="3.40.50.300">
    <property type="entry name" value="P-loop containing nucleotide triphosphate hydrolases"/>
    <property type="match status" value="1"/>
</dbReference>
<feature type="DNA-binding region" description="OmpR/PhoB-type" evidence="2">
    <location>
        <begin position="2"/>
        <end position="95"/>
    </location>
</feature>